<evidence type="ECO:0000313" key="2">
    <source>
        <dbReference type="Proteomes" id="UP000225972"/>
    </source>
</evidence>
<keyword evidence="2" id="KW-1185">Reference proteome</keyword>
<proteinExistence type="predicted"/>
<dbReference type="InterPro" id="IPR032675">
    <property type="entry name" value="LRR_dom_sf"/>
</dbReference>
<dbReference type="Proteomes" id="UP000225972">
    <property type="component" value="Unassembled WGS sequence"/>
</dbReference>
<organism evidence="1 2">
    <name type="scientific">Pelagimonas phthalicica</name>
    <dbReference type="NCBI Taxonomy" id="1037362"/>
    <lineage>
        <taxon>Bacteria</taxon>
        <taxon>Pseudomonadati</taxon>
        <taxon>Pseudomonadota</taxon>
        <taxon>Alphaproteobacteria</taxon>
        <taxon>Rhodobacterales</taxon>
        <taxon>Roseobacteraceae</taxon>
        <taxon>Pelagimonas</taxon>
    </lineage>
</organism>
<evidence type="ECO:0000313" key="1">
    <source>
        <dbReference type="EMBL" id="SMX27851.1"/>
    </source>
</evidence>
<name>A0A238JAW6_9RHOB</name>
<reference evidence="2" key="1">
    <citation type="submission" date="2017-05" db="EMBL/GenBank/DDBJ databases">
        <authorList>
            <person name="Rodrigo-Torres L."/>
            <person name="Arahal R. D."/>
            <person name="Lucena T."/>
        </authorList>
    </citation>
    <scope>NUCLEOTIDE SEQUENCE [LARGE SCALE GENOMIC DNA]</scope>
    <source>
        <strain evidence="2">CECT 8649</strain>
    </source>
</reference>
<gene>
    <name evidence="1" type="ORF">TRP8649_01961</name>
</gene>
<dbReference type="Gene3D" id="3.80.10.10">
    <property type="entry name" value="Ribonuclease Inhibitor"/>
    <property type="match status" value="1"/>
</dbReference>
<dbReference type="RefSeq" id="WP_099244313.1">
    <property type="nucleotide sequence ID" value="NZ_FXXP01000001.1"/>
</dbReference>
<dbReference type="OrthoDB" id="6308427at2"/>
<dbReference type="AlphaFoldDB" id="A0A238JAW6"/>
<accession>A0A238JAW6</accession>
<protein>
    <submittedName>
        <fullName evidence="1">Uncharacterized protein</fullName>
    </submittedName>
</protein>
<sequence>MRFSLNPFGNSKSPFAKALASYGFKNCSQRQGKLLIGVPAMDGLDPIDNLPEGLKAVAFLAAPVQVDLIGSFMSDPLAQKVEILAVGTSHYYAQHRLGDYDMRAAIVRLDQPLPSLRKAVLGDMSQLFNGGQYYGKLGEIGPFLEQCPALEKLDLFGQFALRAPVRHPALKTLYAAADSIGVSGGPVDQQTVTNLLLSEFASLESLELELEEEDLEEDYSLPQGFAGAGLMPKLEKLYIDPLAKEAQEALDKWRTRS</sequence>
<dbReference type="EMBL" id="FXXP01000001">
    <property type="protein sequence ID" value="SMX27851.1"/>
    <property type="molecule type" value="Genomic_DNA"/>
</dbReference>